<evidence type="ECO:0000256" key="1">
    <source>
        <dbReference type="SAM" id="MobiDB-lite"/>
    </source>
</evidence>
<feature type="compositionally biased region" description="Acidic residues" evidence="1">
    <location>
        <begin position="86"/>
        <end position="102"/>
    </location>
</feature>
<protein>
    <submittedName>
        <fullName evidence="2">Uncharacterized protein</fullName>
    </submittedName>
</protein>
<comment type="caution">
    <text evidence="2">The sequence shown here is derived from an EMBL/GenBank/DDBJ whole genome shotgun (WGS) entry which is preliminary data.</text>
</comment>
<evidence type="ECO:0000313" key="2">
    <source>
        <dbReference type="EMBL" id="KXZ54059.1"/>
    </source>
</evidence>
<evidence type="ECO:0000313" key="3">
    <source>
        <dbReference type="Proteomes" id="UP000075714"/>
    </source>
</evidence>
<name>A0A150GW84_GONPE</name>
<reference evidence="3" key="1">
    <citation type="journal article" date="2016" name="Nat. Commun.">
        <title>The Gonium pectorale genome demonstrates co-option of cell cycle regulation during the evolution of multicellularity.</title>
        <authorList>
            <person name="Hanschen E.R."/>
            <person name="Marriage T.N."/>
            <person name="Ferris P.J."/>
            <person name="Hamaji T."/>
            <person name="Toyoda A."/>
            <person name="Fujiyama A."/>
            <person name="Neme R."/>
            <person name="Noguchi H."/>
            <person name="Minakuchi Y."/>
            <person name="Suzuki M."/>
            <person name="Kawai-Toyooka H."/>
            <person name="Smith D.R."/>
            <person name="Sparks H."/>
            <person name="Anderson J."/>
            <person name="Bakaric R."/>
            <person name="Luria V."/>
            <person name="Karger A."/>
            <person name="Kirschner M.W."/>
            <person name="Durand P.M."/>
            <person name="Michod R.E."/>
            <person name="Nozaki H."/>
            <person name="Olson B.J."/>
        </authorList>
    </citation>
    <scope>NUCLEOTIDE SEQUENCE [LARGE SCALE GENOMIC DNA]</scope>
    <source>
        <strain evidence="3">NIES-2863</strain>
    </source>
</reference>
<organism evidence="2 3">
    <name type="scientific">Gonium pectorale</name>
    <name type="common">Green alga</name>
    <dbReference type="NCBI Taxonomy" id="33097"/>
    <lineage>
        <taxon>Eukaryota</taxon>
        <taxon>Viridiplantae</taxon>
        <taxon>Chlorophyta</taxon>
        <taxon>core chlorophytes</taxon>
        <taxon>Chlorophyceae</taxon>
        <taxon>CS clade</taxon>
        <taxon>Chlamydomonadales</taxon>
        <taxon>Volvocaceae</taxon>
        <taxon>Gonium</taxon>
    </lineage>
</organism>
<keyword evidence="3" id="KW-1185">Reference proteome</keyword>
<dbReference type="Proteomes" id="UP000075714">
    <property type="component" value="Unassembled WGS sequence"/>
</dbReference>
<feature type="compositionally biased region" description="Gly residues" evidence="1">
    <location>
        <begin position="38"/>
        <end position="52"/>
    </location>
</feature>
<sequence length="239" mass="23937">MAGSGGGGTAAAGGGRLVAAGGTLYAPSPQQQVFVLHPGGGGSADGQDGGDGARQIYGSGDGGSGAMYGDEYGGVEEEGDQLAGEEGGDVQEGGDEDEDGDDGGAVLVGSPAGSQDGRPAVAALPWLAPQVISFSQAHAASSEPLISRGQLLGRRVAFALVSAFRFMDPRAGEEVLQPGVYLGRVSEALGSGCQEDLCGPPEECRHAGEHQFFFVRVMTQVSCHRPGCRGASSGVGRPC</sequence>
<feature type="region of interest" description="Disordered" evidence="1">
    <location>
        <begin position="31"/>
        <end position="114"/>
    </location>
</feature>
<accession>A0A150GW84</accession>
<dbReference type="EMBL" id="LSYV01000006">
    <property type="protein sequence ID" value="KXZ54059.1"/>
    <property type="molecule type" value="Genomic_DNA"/>
</dbReference>
<proteinExistence type="predicted"/>
<gene>
    <name evidence="2" type="ORF">GPECTOR_5g167</name>
</gene>
<dbReference type="OrthoDB" id="542944at2759"/>
<dbReference type="AlphaFoldDB" id="A0A150GW84"/>